<comment type="caution">
    <text evidence="1">The sequence shown here is derived from an EMBL/GenBank/DDBJ whole genome shotgun (WGS) entry which is preliminary data.</text>
</comment>
<name>W9YW11_9EURO</name>
<sequence length="155" mass="17578">MHSGKYTVDYMIRLDDDQIFIRLRFNGRVFDIEFGPEDLHDPDPVNPTDSQPFEQRYLDALQRSFSDEGSEGADEVDEATEVSELQRHFDPAASLISSECGCEEDPVISFAVAPFLTHCTFETFAPESSTPCLNTLHDVLHPPVLSFRLHIEDEN</sequence>
<proteinExistence type="predicted"/>
<dbReference type="Proteomes" id="UP000019478">
    <property type="component" value="Unassembled WGS sequence"/>
</dbReference>
<protein>
    <submittedName>
        <fullName evidence="1">Uncharacterized protein</fullName>
    </submittedName>
</protein>
<dbReference type="EMBL" id="AMGY01000003">
    <property type="protein sequence ID" value="EXJ86469.1"/>
    <property type="molecule type" value="Genomic_DNA"/>
</dbReference>
<evidence type="ECO:0000313" key="2">
    <source>
        <dbReference type="Proteomes" id="UP000019478"/>
    </source>
</evidence>
<gene>
    <name evidence="1" type="ORF">A1O3_03420</name>
</gene>
<keyword evidence="2" id="KW-1185">Reference proteome</keyword>
<reference evidence="1 2" key="1">
    <citation type="submission" date="2013-03" db="EMBL/GenBank/DDBJ databases">
        <title>The Genome Sequence of Capronia epimyces CBS 606.96.</title>
        <authorList>
            <consortium name="The Broad Institute Genomics Platform"/>
            <person name="Cuomo C."/>
            <person name="de Hoog S."/>
            <person name="Gorbushina A."/>
            <person name="Walker B."/>
            <person name="Young S.K."/>
            <person name="Zeng Q."/>
            <person name="Gargeya S."/>
            <person name="Fitzgerald M."/>
            <person name="Haas B."/>
            <person name="Abouelleil A."/>
            <person name="Allen A.W."/>
            <person name="Alvarado L."/>
            <person name="Arachchi H.M."/>
            <person name="Berlin A.M."/>
            <person name="Chapman S.B."/>
            <person name="Gainer-Dewar J."/>
            <person name="Goldberg J."/>
            <person name="Griggs A."/>
            <person name="Gujja S."/>
            <person name="Hansen M."/>
            <person name="Howarth C."/>
            <person name="Imamovic A."/>
            <person name="Ireland A."/>
            <person name="Larimer J."/>
            <person name="McCowan C."/>
            <person name="Murphy C."/>
            <person name="Pearson M."/>
            <person name="Poon T.W."/>
            <person name="Priest M."/>
            <person name="Roberts A."/>
            <person name="Saif S."/>
            <person name="Shea T."/>
            <person name="Sisk P."/>
            <person name="Sykes S."/>
            <person name="Wortman J."/>
            <person name="Nusbaum C."/>
            <person name="Birren B."/>
        </authorList>
    </citation>
    <scope>NUCLEOTIDE SEQUENCE [LARGE SCALE GENOMIC DNA]</scope>
    <source>
        <strain evidence="1 2">CBS 606.96</strain>
    </source>
</reference>
<dbReference type="AlphaFoldDB" id="W9YW11"/>
<dbReference type="OrthoDB" id="4062651at2759"/>
<organism evidence="1 2">
    <name type="scientific">Capronia epimyces CBS 606.96</name>
    <dbReference type="NCBI Taxonomy" id="1182542"/>
    <lineage>
        <taxon>Eukaryota</taxon>
        <taxon>Fungi</taxon>
        <taxon>Dikarya</taxon>
        <taxon>Ascomycota</taxon>
        <taxon>Pezizomycotina</taxon>
        <taxon>Eurotiomycetes</taxon>
        <taxon>Chaetothyriomycetidae</taxon>
        <taxon>Chaetothyriales</taxon>
        <taxon>Herpotrichiellaceae</taxon>
        <taxon>Capronia</taxon>
    </lineage>
</organism>
<dbReference type="GeneID" id="19167548"/>
<dbReference type="HOGENOM" id="CLU_1695254_0_0_1"/>
<dbReference type="RefSeq" id="XP_007731748.1">
    <property type="nucleotide sequence ID" value="XM_007733558.1"/>
</dbReference>
<evidence type="ECO:0000313" key="1">
    <source>
        <dbReference type="EMBL" id="EXJ86469.1"/>
    </source>
</evidence>
<accession>W9YW11</accession>